<protein>
    <submittedName>
        <fullName evidence="1">Uncharacterized protein</fullName>
    </submittedName>
</protein>
<evidence type="ECO:0000313" key="2">
    <source>
        <dbReference type="Proteomes" id="UP000242616"/>
    </source>
</evidence>
<organism evidence="1 2">
    <name type="scientific">Thermosipho affectus</name>
    <dbReference type="NCBI Taxonomy" id="660294"/>
    <lineage>
        <taxon>Bacteria</taxon>
        <taxon>Thermotogati</taxon>
        <taxon>Thermotogota</taxon>
        <taxon>Thermotogae</taxon>
        <taxon>Thermotogales</taxon>
        <taxon>Fervidobacteriaceae</taxon>
        <taxon>Thermosipho</taxon>
    </lineage>
</organism>
<keyword evidence="2" id="KW-1185">Reference proteome</keyword>
<evidence type="ECO:0000313" key="1">
    <source>
        <dbReference type="EMBL" id="ONN27648.1"/>
    </source>
</evidence>
<name>A0ABX3IIK7_9BACT</name>
<dbReference type="Proteomes" id="UP000242616">
    <property type="component" value="Unassembled WGS sequence"/>
</dbReference>
<sequence>MKKTILVILFISLSMFSLSIPRYIGKEDVYIEFEGLLGFFDGIPITENRISGLDFEDGAHSLRLVGSYQEFLFKIIVDTVPPTLVNFSIRDPNLVIFKTPVYEVDYNSRLNFFERKLEKTVKRYDVNPMVVCGMDDAGNVGNFIYIPPSVENITPLDSKTPISGIFDKNILLSSKSPYKIVGKILVPEKSVLLLEKNVELKTIGVGNIVVKGTVYVPKNVKFTGNLKFEVEENGTFYLEGREYKGEVSSNGGKLVFLKDINLPILNLSKTNLVVIKDSTVDRLNVEHVGLLVLENSTITNLNIANTRKVIINKLNNNTFMAEGLTNMDIFSLSSQSFNASDFSRVVVTHSNIEMLSLKRGMYFHGKENIVVNLNMEMYSIAKIFNTSIKKLELIRSKVFKRLSNIENTKSDKFSSIENF</sequence>
<reference evidence="1 2" key="1">
    <citation type="submission" date="2015-06" db="EMBL/GenBank/DDBJ databases">
        <title>Genome sequencing of Thermotogales isolates from hydrothermal vents.</title>
        <authorList>
            <person name="Haverkamp T.H."/>
            <person name="Kublanov I.V."/>
            <person name="Nesbo C.L."/>
        </authorList>
    </citation>
    <scope>NUCLEOTIDE SEQUENCE [LARGE SCALE GENOMIC DNA]</scope>
    <source>
        <strain evidence="2">ik275mar</strain>
    </source>
</reference>
<proteinExistence type="predicted"/>
<dbReference type="RefSeq" id="WP_077197969.1">
    <property type="nucleotide sequence ID" value="NZ_LBFC01000007.1"/>
</dbReference>
<gene>
    <name evidence="1" type="ORF">XJ44_02640</name>
</gene>
<dbReference type="EMBL" id="LBFC01000007">
    <property type="protein sequence ID" value="ONN27648.1"/>
    <property type="molecule type" value="Genomic_DNA"/>
</dbReference>
<accession>A0ABX3IIK7</accession>
<comment type="caution">
    <text evidence="1">The sequence shown here is derived from an EMBL/GenBank/DDBJ whole genome shotgun (WGS) entry which is preliminary data.</text>
</comment>